<comment type="similarity">
    <text evidence="6">Belongs to the PINc/VapC protein family.</text>
</comment>
<evidence type="ECO:0000256" key="2">
    <source>
        <dbReference type="ARBA" id="ARBA00022722"/>
    </source>
</evidence>
<reference evidence="8 9" key="1">
    <citation type="submission" date="2018-07" db="EMBL/GenBank/DDBJ databases">
        <title>Complete genome sequencing of Ornithinimicrobium sp. AMA3305.</title>
        <authorList>
            <person name="Bae J.-W."/>
        </authorList>
    </citation>
    <scope>NUCLEOTIDE SEQUENCE [LARGE SCALE GENOMIC DNA]</scope>
    <source>
        <strain evidence="8 9">AMA3305</strain>
    </source>
</reference>
<evidence type="ECO:0000313" key="9">
    <source>
        <dbReference type="Proteomes" id="UP000253790"/>
    </source>
</evidence>
<feature type="binding site" evidence="6">
    <location>
        <position position="4"/>
    </location>
    <ligand>
        <name>Mg(2+)</name>
        <dbReference type="ChEBI" id="CHEBI:18420"/>
    </ligand>
</feature>
<dbReference type="InterPro" id="IPR006226">
    <property type="entry name" value="Mtu_PIN"/>
</dbReference>
<dbReference type="EC" id="3.1.-.-" evidence="6"/>
<keyword evidence="6" id="KW-0800">Toxin</keyword>
<dbReference type="HAMAP" id="MF_00265">
    <property type="entry name" value="VapC_Nob1"/>
    <property type="match status" value="1"/>
</dbReference>
<dbReference type="GO" id="GO:0016788">
    <property type="term" value="F:hydrolase activity, acting on ester bonds"/>
    <property type="evidence" value="ECO:0007669"/>
    <property type="project" value="InterPro"/>
</dbReference>
<dbReference type="AlphaFoldDB" id="A0A345NM26"/>
<dbReference type="Pfam" id="PF01850">
    <property type="entry name" value="PIN"/>
    <property type="match status" value="1"/>
</dbReference>
<organism evidence="8 9">
    <name type="scientific">Ornithinimicrobium avium</name>
    <dbReference type="NCBI Taxonomy" id="2283195"/>
    <lineage>
        <taxon>Bacteria</taxon>
        <taxon>Bacillati</taxon>
        <taxon>Actinomycetota</taxon>
        <taxon>Actinomycetes</taxon>
        <taxon>Micrococcales</taxon>
        <taxon>Ornithinimicrobiaceae</taxon>
        <taxon>Ornithinimicrobium</taxon>
    </lineage>
</organism>
<evidence type="ECO:0000256" key="5">
    <source>
        <dbReference type="ARBA" id="ARBA00022842"/>
    </source>
</evidence>
<feature type="binding site" evidence="6">
    <location>
        <position position="107"/>
    </location>
    <ligand>
        <name>Mg(2+)</name>
        <dbReference type="ChEBI" id="CHEBI:18420"/>
    </ligand>
</feature>
<keyword evidence="4 6" id="KW-0378">Hydrolase</keyword>
<dbReference type="GO" id="GO:0004540">
    <property type="term" value="F:RNA nuclease activity"/>
    <property type="evidence" value="ECO:0007669"/>
    <property type="project" value="InterPro"/>
</dbReference>
<dbReference type="OrthoDB" id="556169at2"/>
<dbReference type="InterPro" id="IPR022907">
    <property type="entry name" value="VapC_family"/>
</dbReference>
<dbReference type="GO" id="GO:0000287">
    <property type="term" value="F:magnesium ion binding"/>
    <property type="evidence" value="ECO:0007669"/>
    <property type="project" value="UniProtKB-UniRule"/>
</dbReference>
<keyword evidence="2 6" id="KW-0540">Nuclease</keyword>
<dbReference type="EMBL" id="CP031229">
    <property type="protein sequence ID" value="AXH96084.1"/>
    <property type="molecule type" value="Genomic_DNA"/>
</dbReference>
<dbReference type="Proteomes" id="UP000253790">
    <property type="component" value="Chromosome"/>
</dbReference>
<dbReference type="KEGG" id="orn:DV701_08035"/>
<comment type="cofactor">
    <cofactor evidence="6">
        <name>Mg(2+)</name>
        <dbReference type="ChEBI" id="CHEBI:18420"/>
    </cofactor>
</comment>
<accession>A0A345NM26</accession>
<dbReference type="SUPFAM" id="SSF88723">
    <property type="entry name" value="PIN domain-like"/>
    <property type="match status" value="1"/>
</dbReference>
<dbReference type="Gene3D" id="3.40.50.1010">
    <property type="entry name" value="5'-nuclease"/>
    <property type="match status" value="1"/>
</dbReference>
<protein>
    <recommendedName>
        <fullName evidence="6">Ribonuclease VapC</fullName>
        <shortName evidence="6">RNase VapC</shortName>
        <ecNumber evidence="6">3.1.-.-</ecNumber>
    </recommendedName>
    <alternativeName>
        <fullName evidence="6">Toxin VapC</fullName>
    </alternativeName>
</protein>
<sequence>MIIDANVLLYAVDSASVHHAPAAAWLVEALNGDVRVGLPWQSLGAFVRIATHPRVSARPLTAAAAQDHVDSWLAAGPAWVPPATERTAEVYARLARRHHVTANLVPDAQLAALALELGVPVVSADSDFARFDEVRWINPLAPARGASSK</sequence>
<dbReference type="InterPro" id="IPR029060">
    <property type="entry name" value="PIN-like_dom_sf"/>
</dbReference>
<keyword evidence="3 6" id="KW-0479">Metal-binding</keyword>
<name>A0A345NM26_9MICO</name>
<feature type="domain" description="PIN" evidence="7">
    <location>
        <begin position="1"/>
        <end position="133"/>
    </location>
</feature>
<keyword evidence="5 6" id="KW-0460">Magnesium</keyword>
<keyword evidence="1 6" id="KW-1277">Toxin-antitoxin system</keyword>
<evidence type="ECO:0000256" key="3">
    <source>
        <dbReference type="ARBA" id="ARBA00022723"/>
    </source>
</evidence>
<evidence type="ECO:0000256" key="6">
    <source>
        <dbReference type="HAMAP-Rule" id="MF_00265"/>
    </source>
</evidence>
<keyword evidence="9" id="KW-1185">Reference proteome</keyword>
<evidence type="ECO:0000259" key="7">
    <source>
        <dbReference type="Pfam" id="PF01850"/>
    </source>
</evidence>
<gene>
    <name evidence="6" type="primary">vapC</name>
    <name evidence="8" type="ORF">DV701_08035</name>
</gene>
<dbReference type="NCBIfam" id="TIGR00028">
    <property type="entry name" value="Mtu_PIN_fam"/>
    <property type="match status" value="1"/>
</dbReference>
<comment type="function">
    <text evidence="6">Toxic component of a toxin-antitoxin (TA) system. An RNase.</text>
</comment>
<evidence type="ECO:0000256" key="1">
    <source>
        <dbReference type="ARBA" id="ARBA00022649"/>
    </source>
</evidence>
<dbReference type="RefSeq" id="WP_114927849.1">
    <property type="nucleotide sequence ID" value="NZ_CP031229.1"/>
</dbReference>
<dbReference type="InterPro" id="IPR002716">
    <property type="entry name" value="PIN_dom"/>
</dbReference>
<evidence type="ECO:0000313" key="8">
    <source>
        <dbReference type="EMBL" id="AXH96084.1"/>
    </source>
</evidence>
<proteinExistence type="inferred from homology"/>
<dbReference type="GO" id="GO:0045926">
    <property type="term" value="P:negative regulation of growth"/>
    <property type="evidence" value="ECO:0007669"/>
    <property type="project" value="UniProtKB-ARBA"/>
</dbReference>
<dbReference type="GO" id="GO:0090729">
    <property type="term" value="F:toxin activity"/>
    <property type="evidence" value="ECO:0007669"/>
    <property type="project" value="UniProtKB-KW"/>
</dbReference>
<evidence type="ECO:0000256" key="4">
    <source>
        <dbReference type="ARBA" id="ARBA00022801"/>
    </source>
</evidence>